<accession>A0A6B3LSZ5</accession>
<dbReference type="Proteomes" id="UP000474777">
    <property type="component" value="Unassembled WGS sequence"/>
</dbReference>
<organism evidence="1 2">
    <name type="scientific">Pontibacter burrus</name>
    <dbReference type="NCBI Taxonomy" id="2704466"/>
    <lineage>
        <taxon>Bacteria</taxon>
        <taxon>Pseudomonadati</taxon>
        <taxon>Bacteroidota</taxon>
        <taxon>Cytophagia</taxon>
        <taxon>Cytophagales</taxon>
        <taxon>Hymenobacteraceae</taxon>
        <taxon>Pontibacter</taxon>
    </lineage>
</organism>
<evidence type="ECO:0000313" key="2">
    <source>
        <dbReference type="Proteomes" id="UP000474777"/>
    </source>
</evidence>
<protein>
    <recommendedName>
        <fullName evidence="3">STAS/SEC14 domain-containing protein</fullName>
    </recommendedName>
</protein>
<name>A0A6B3LSZ5_9BACT</name>
<reference evidence="1 2" key="1">
    <citation type="submission" date="2020-02" db="EMBL/GenBank/DDBJ databases">
        <authorList>
            <person name="Kim M.K."/>
        </authorList>
    </citation>
    <scope>NUCLEOTIDE SEQUENCE [LARGE SCALE GENOMIC DNA]</scope>
    <source>
        <strain evidence="1 2">BT327</strain>
    </source>
</reference>
<evidence type="ECO:0000313" key="1">
    <source>
        <dbReference type="EMBL" id="NEM97128.1"/>
    </source>
</evidence>
<evidence type="ECO:0008006" key="3">
    <source>
        <dbReference type="Google" id="ProtNLM"/>
    </source>
</evidence>
<dbReference type="RefSeq" id="WP_163913237.1">
    <property type="nucleotide sequence ID" value="NZ_JAAGWD010000002.1"/>
</dbReference>
<comment type="caution">
    <text evidence="1">The sequence shown here is derived from an EMBL/GenBank/DDBJ whole genome shotgun (WGS) entry which is preliminary data.</text>
</comment>
<sequence length="146" mass="17492">MEHLFDTKVMPELVLENEFVSITFFEAESLILLKWKRQIDFGERKEIFLWAYQFSKDRKVKNWLIDDEEIYIITTEERSWVENEWTEIVADSGIEKIAVYVPEEAYSVINTNTDFTKNAQHNYKQHGITEHEVFTDYGVALMWLRS</sequence>
<dbReference type="EMBL" id="JAAGWD010000002">
    <property type="protein sequence ID" value="NEM97128.1"/>
    <property type="molecule type" value="Genomic_DNA"/>
</dbReference>
<gene>
    <name evidence="1" type="ORF">GXP69_05425</name>
</gene>
<keyword evidence="2" id="KW-1185">Reference proteome</keyword>
<proteinExistence type="predicted"/>
<dbReference type="AlphaFoldDB" id="A0A6B3LSZ5"/>